<accession>A0A4C1Z8U9</accession>
<comment type="caution">
    <text evidence="1">The sequence shown here is derived from an EMBL/GenBank/DDBJ whole genome shotgun (WGS) entry which is preliminary data.</text>
</comment>
<dbReference type="AlphaFoldDB" id="A0A4C1Z8U9"/>
<keyword evidence="2" id="KW-1185">Reference proteome</keyword>
<evidence type="ECO:0000313" key="2">
    <source>
        <dbReference type="Proteomes" id="UP000299102"/>
    </source>
</evidence>
<sequence length="120" mass="13019">MVMRWNLCSKQSKKMLDAFKQALISSAGVPLLITGRFCLKLPAKSTTIPPMICRLPLISLIVRSRASIALLWDMALAVVLAGAAPPVSPRLIYFPSTRPPGRNGVFTRSIDRGAPTATEN</sequence>
<dbReference type="EMBL" id="BGZK01001635">
    <property type="protein sequence ID" value="GBP83722.1"/>
    <property type="molecule type" value="Genomic_DNA"/>
</dbReference>
<gene>
    <name evidence="1" type="ORF">EVAR_103599_1</name>
</gene>
<evidence type="ECO:0000313" key="1">
    <source>
        <dbReference type="EMBL" id="GBP83722.1"/>
    </source>
</evidence>
<organism evidence="1 2">
    <name type="scientific">Eumeta variegata</name>
    <name type="common">Bagworm moth</name>
    <name type="synonym">Eumeta japonica</name>
    <dbReference type="NCBI Taxonomy" id="151549"/>
    <lineage>
        <taxon>Eukaryota</taxon>
        <taxon>Metazoa</taxon>
        <taxon>Ecdysozoa</taxon>
        <taxon>Arthropoda</taxon>
        <taxon>Hexapoda</taxon>
        <taxon>Insecta</taxon>
        <taxon>Pterygota</taxon>
        <taxon>Neoptera</taxon>
        <taxon>Endopterygota</taxon>
        <taxon>Lepidoptera</taxon>
        <taxon>Glossata</taxon>
        <taxon>Ditrysia</taxon>
        <taxon>Tineoidea</taxon>
        <taxon>Psychidae</taxon>
        <taxon>Oiketicinae</taxon>
        <taxon>Eumeta</taxon>
    </lineage>
</organism>
<dbReference type="Proteomes" id="UP000299102">
    <property type="component" value="Unassembled WGS sequence"/>
</dbReference>
<protein>
    <submittedName>
        <fullName evidence="1">Uncharacterized protein</fullName>
    </submittedName>
</protein>
<reference evidence="1 2" key="1">
    <citation type="journal article" date="2019" name="Commun. Biol.">
        <title>The bagworm genome reveals a unique fibroin gene that provides high tensile strength.</title>
        <authorList>
            <person name="Kono N."/>
            <person name="Nakamura H."/>
            <person name="Ohtoshi R."/>
            <person name="Tomita M."/>
            <person name="Numata K."/>
            <person name="Arakawa K."/>
        </authorList>
    </citation>
    <scope>NUCLEOTIDE SEQUENCE [LARGE SCALE GENOMIC DNA]</scope>
</reference>
<proteinExistence type="predicted"/>
<name>A0A4C1Z8U9_EUMVA</name>